<dbReference type="EMBL" id="NOZR01000006">
    <property type="protein sequence ID" value="OYN80416.1"/>
    <property type="molecule type" value="Genomic_DNA"/>
</dbReference>
<name>A0A255DM42_9MYCO</name>
<sequence length="149" mass="16733">MPNLPKDFDAEDHKRKARKFSNMVPTRENCDLADPLEMFLWTYVALPGMNGGQMGFPSSYGMLMSKHQFEVGVMLQCPQCGHSKQPEKVYVPPAANDPHWMTSPGKWTAPENAPKRDGDPLDAALDGLTHQQQAALFERLQKKHQEGVL</sequence>
<reference evidence="2 3" key="1">
    <citation type="submission" date="2017-07" db="EMBL/GenBank/DDBJ databases">
        <title>The new phylogeny of genus Mycobacterium.</title>
        <authorList>
            <person name="Tortoli E."/>
            <person name="Trovato A."/>
            <person name="Cirillo D.M."/>
        </authorList>
    </citation>
    <scope>NUCLEOTIDE SEQUENCE [LARGE SCALE GENOMIC DNA]</scope>
    <source>
        <strain evidence="2 3">ATCC 33027</strain>
    </source>
</reference>
<keyword evidence="3" id="KW-1185">Reference proteome</keyword>
<organism evidence="2 3">
    <name type="scientific">Mycolicibacterium sphagni</name>
    <dbReference type="NCBI Taxonomy" id="1786"/>
    <lineage>
        <taxon>Bacteria</taxon>
        <taxon>Bacillati</taxon>
        <taxon>Actinomycetota</taxon>
        <taxon>Actinomycetes</taxon>
        <taxon>Mycobacteriales</taxon>
        <taxon>Mycobacteriaceae</taxon>
        <taxon>Mycolicibacterium</taxon>
    </lineage>
</organism>
<gene>
    <name evidence="2" type="ORF">CG716_09805</name>
</gene>
<evidence type="ECO:0000313" key="3">
    <source>
        <dbReference type="Proteomes" id="UP000216063"/>
    </source>
</evidence>
<evidence type="ECO:0000313" key="2">
    <source>
        <dbReference type="EMBL" id="OYN80416.1"/>
    </source>
</evidence>
<proteinExistence type="predicted"/>
<comment type="caution">
    <text evidence="2">The sequence shown here is derived from an EMBL/GenBank/DDBJ whole genome shotgun (WGS) entry which is preliminary data.</text>
</comment>
<dbReference type="InterPro" id="IPR021226">
    <property type="entry name" value="Phage_gene29"/>
</dbReference>
<dbReference type="OrthoDB" id="4764777at2"/>
<evidence type="ECO:0000256" key="1">
    <source>
        <dbReference type="SAM" id="MobiDB-lite"/>
    </source>
</evidence>
<dbReference type="RefSeq" id="WP_094478887.1">
    <property type="nucleotide sequence ID" value="NZ_NOZR01000006.1"/>
</dbReference>
<dbReference type="AlphaFoldDB" id="A0A255DM42"/>
<feature type="region of interest" description="Disordered" evidence="1">
    <location>
        <begin position="88"/>
        <end position="121"/>
    </location>
</feature>
<dbReference type="Proteomes" id="UP000216063">
    <property type="component" value="Unassembled WGS sequence"/>
</dbReference>
<dbReference type="Pfam" id="PF10910">
    <property type="entry name" value="Phage_gene29"/>
    <property type="match status" value="1"/>
</dbReference>
<accession>A0A255DM42</accession>
<protein>
    <submittedName>
        <fullName evidence="2">Uncharacterized protein</fullName>
    </submittedName>
</protein>